<dbReference type="HAMAP" id="MF_01328_B">
    <property type="entry name" value="Ribosomal_uL4_B"/>
    <property type="match status" value="1"/>
</dbReference>
<keyword evidence="8" id="KW-0699">rRNA-binding</keyword>
<dbReference type="EMBL" id="UHIV01000001">
    <property type="protein sequence ID" value="SUP52599.1"/>
    <property type="molecule type" value="Genomic_DNA"/>
</dbReference>
<evidence type="ECO:0000256" key="9">
    <source>
        <dbReference type="SAM" id="MobiDB-lite"/>
    </source>
</evidence>
<comment type="similarity">
    <text evidence="1 8">Belongs to the universal ribosomal protein uL4 family.</text>
</comment>
<dbReference type="GO" id="GO:1990904">
    <property type="term" value="C:ribonucleoprotein complex"/>
    <property type="evidence" value="ECO:0007669"/>
    <property type="project" value="UniProtKB-KW"/>
</dbReference>
<dbReference type="FunFam" id="3.40.1370.10:FF:000003">
    <property type="entry name" value="50S ribosomal protein L4"/>
    <property type="match status" value="1"/>
</dbReference>
<evidence type="ECO:0000256" key="3">
    <source>
        <dbReference type="ARBA" id="ARBA00022980"/>
    </source>
</evidence>
<dbReference type="GO" id="GO:0006412">
    <property type="term" value="P:translation"/>
    <property type="evidence" value="ECO:0007669"/>
    <property type="project" value="UniProtKB-UniRule"/>
</dbReference>
<dbReference type="InterPro" id="IPR002136">
    <property type="entry name" value="Ribosomal_uL4"/>
</dbReference>
<feature type="region of interest" description="Disordered" evidence="9">
    <location>
        <begin position="48"/>
        <end position="87"/>
    </location>
</feature>
<proteinExistence type="inferred from homology"/>
<dbReference type="GO" id="GO:0003735">
    <property type="term" value="F:structural constituent of ribosome"/>
    <property type="evidence" value="ECO:0007669"/>
    <property type="project" value="InterPro"/>
</dbReference>
<dbReference type="InterPro" id="IPR023574">
    <property type="entry name" value="Ribosomal_uL4_dom_sf"/>
</dbReference>
<evidence type="ECO:0000256" key="8">
    <source>
        <dbReference type="HAMAP-Rule" id="MF_01328"/>
    </source>
</evidence>
<evidence type="ECO:0000256" key="7">
    <source>
        <dbReference type="ARBA" id="ARBA00055590"/>
    </source>
</evidence>
<dbReference type="SUPFAM" id="SSF52166">
    <property type="entry name" value="Ribosomal protein L4"/>
    <property type="match status" value="1"/>
</dbReference>
<gene>
    <name evidence="8 10" type="primary">rplD</name>
    <name evidence="10" type="ORF">NCTC13645_00496</name>
</gene>
<name>A0A380NX48_WEIVI</name>
<dbReference type="InterPro" id="IPR013005">
    <property type="entry name" value="Ribosomal_uL4-like"/>
</dbReference>
<keyword evidence="3 8" id="KW-0689">Ribosomal protein</keyword>
<sequence>MTKIALLKQDGSNAGEVELNDSIFAIEPNNNVITDAVLMQRASMRQGTHAVKNRSAVSGGGKKPWRQKGTGRARQGSIRSPQWRGGGIVFGPTPRSYAYKMPKKAYRLALKSVLSQKVLDSSLVVVDALSFDAPKTKEFKSVLDNLNVDGKTLVVLDDDNTNATLAARNLQNVTVMTAKGVNVLDVINNDKLVVVQSALAQVEEVWHNGRTRYHFAPGHH</sequence>
<evidence type="ECO:0000256" key="6">
    <source>
        <dbReference type="ARBA" id="ARBA00053102"/>
    </source>
</evidence>
<dbReference type="GO" id="GO:0019843">
    <property type="term" value="F:rRNA binding"/>
    <property type="evidence" value="ECO:0007669"/>
    <property type="project" value="UniProtKB-UniRule"/>
</dbReference>
<dbReference type="Gene3D" id="3.40.1370.10">
    <property type="match status" value="1"/>
</dbReference>
<reference evidence="10 11" key="1">
    <citation type="submission" date="2018-06" db="EMBL/GenBank/DDBJ databases">
        <authorList>
            <consortium name="Pathogen Informatics"/>
            <person name="Doyle S."/>
        </authorList>
    </citation>
    <scope>NUCLEOTIDE SEQUENCE [LARGE SCALE GENOMIC DNA]</scope>
    <source>
        <strain evidence="10 11">NCTC13645</strain>
    </source>
</reference>
<comment type="function">
    <text evidence="7 8">One of the primary rRNA binding proteins, this protein initially binds near the 5'-end of the 23S rRNA. It is important during the early stages of 50S assembly. It makes multiple contacts with different domains of the 23S rRNA in the assembled 50S subunit and ribosome.</text>
</comment>
<dbReference type="PANTHER" id="PTHR10746">
    <property type="entry name" value="50S RIBOSOMAL PROTEIN L4"/>
    <property type="match status" value="1"/>
</dbReference>
<dbReference type="Proteomes" id="UP000254621">
    <property type="component" value="Unassembled WGS sequence"/>
</dbReference>
<protein>
    <recommendedName>
        <fullName evidence="5 8">Large ribosomal subunit protein uL4</fullName>
    </recommendedName>
</protein>
<organism evidence="10 11">
    <name type="scientific">Weissella viridescens</name>
    <name type="common">Lactobacillus viridescens</name>
    <dbReference type="NCBI Taxonomy" id="1629"/>
    <lineage>
        <taxon>Bacteria</taxon>
        <taxon>Bacillati</taxon>
        <taxon>Bacillota</taxon>
        <taxon>Bacilli</taxon>
        <taxon>Lactobacillales</taxon>
        <taxon>Lactobacillaceae</taxon>
        <taxon>Weissella</taxon>
    </lineage>
</organism>
<evidence type="ECO:0000256" key="2">
    <source>
        <dbReference type="ARBA" id="ARBA00011838"/>
    </source>
</evidence>
<keyword evidence="4 8" id="KW-0687">Ribonucleoprotein</keyword>
<accession>A0A380NX48</accession>
<evidence type="ECO:0000256" key="4">
    <source>
        <dbReference type="ARBA" id="ARBA00023274"/>
    </source>
</evidence>
<dbReference type="GO" id="GO:0005840">
    <property type="term" value="C:ribosome"/>
    <property type="evidence" value="ECO:0007669"/>
    <property type="project" value="UniProtKB-KW"/>
</dbReference>
<evidence type="ECO:0000256" key="1">
    <source>
        <dbReference type="ARBA" id="ARBA00010528"/>
    </source>
</evidence>
<dbReference type="AlphaFoldDB" id="A0A380NX48"/>
<dbReference type="PANTHER" id="PTHR10746:SF6">
    <property type="entry name" value="LARGE RIBOSOMAL SUBUNIT PROTEIN UL4M"/>
    <property type="match status" value="1"/>
</dbReference>
<evidence type="ECO:0000313" key="10">
    <source>
        <dbReference type="EMBL" id="SUP52599.1"/>
    </source>
</evidence>
<keyword evidence="8" id="KW-0694">RNA-binding</keyword>
<evidence type="ECO:0000313" key="11">
    <source>
        <dbReference type="Proteomes" id="UP000254621"/>
    </source>
</evidence>
<evidence type="ECO:0000256" key="5">
    <source>
        <dbReference type="ARBA" id="ARBA00035244"/>
    </source>
</evidence>
<comment type="subunit">
    <text evidence="2 8">Part of the 50S ribosomal subunit.</text>
</comment>
<comment type="function">
    <text evidence="6 8">Forms part of the polypeptide exit tunnel.</text>
</comment>
<dbReference type="STRING" id="1629.IV50_GL000711"/>
<dbReference type="NCBIfam" id="TIGR03953">
    <property type="entry name" value="rplD_bact"/>
    <property type="match status" value="1"/>
</dbReference>
<dbReference type="Pfam" id="PF00573">
    <property type="entry name" value="Ribosomal_L4"/>
    <property type="match status" value="1"/>
</dbReference>